<dbReference type="EMBL" id="HACG01036169">
    <property type="protein sequence ID" value="CEK83034.1"/>
    <property type="molecule type" value="Transcribed_RNA"/>
</dbReference>
<evidence type="ECO:0000256" key="2">
    <source>
        <dbReference type="SAM" id="Phobius"/>
    </source>
</evidence>
<feature type="chain" id="PRO_5002127673" description="Ig-like domain-containing protein" evidence="3">
    <location>
        <begin position="29"/>
        <end position="697"/>
    </location>
</feature>
<accession>A0A0B7APR5</accession>
<evidence type="ECO:0000313" key="4">
    <source>
        <dbReference type="EMBL" id="CEK83034.1"/>
    </source>
</evidence>
<keyword evidence="2" id="KW-1133">Transmembrane helix</keyword>
<keyword evidence="3" id="KW-0732">Signal</keyword>
<proteinExistence type="predicted"/>
<protein>
    <recommendedName>
        <fullName evidence="5">Ig-like domain-containing protein</fullName>
    </recommendedName>
</protein>
<reference evidence="4" key="1">
    <citation type="submission" date="2014-12" db="EMBL/GenBank/DDBJ databases">
        <title>Insight into the proteome of Arion vulgaris.</title>
        <authorList>
            <person name="Aradska J."/>
            <person name="Bulat T."/>
            <person name="Smidak R."/>
            <person name="Sarate P."/>
            <person name="Gangsoo J."/>
            <person name="Sialana F."/>
            <person name="Bilban M."/>
            <person name="Lubec G."/>
        </authorList>
    </citation>
    <scope>NUCLEOTIDE SEQUENCE</scope>
    <source>
        <tissue evidence="4">Skin</tissue>
    </source>
</reference>
<name>A0A0B7APR5_9EUPU</name>
<keyword evidence="2" id="KW-0472">Membrane</keyword>
<evidence type="ECO:0000256" key="1">
    <source>
        <dbReference type="SAM" id="MobiDB-lite"/>
    </source>
</evidence>
<gene>
    <name evidence="4" type="primary">ORF134837</name>
</gene>
<feature type="signal peptide" evidence="3">
    <location>
        <begin position="1"/>
        <end position="28"/>
    </location>
</feature>
<evidence type="ECO:0008006" key="5">
    <source>
        <dbReference type="Google" id="ProtNLM"/>
    </source>
</evidence>
<sequence length="697" mass="76486">MDRSIIKIRKRELCWMLIFNVHVLFTQGQSCDGIAREGFEYTLSCNLDNTNQGVFWQFHDGTSYRNISSCDSAGRCTDLKTQSFRATCRKTADPGCADGKLEIISVSREQTRFKCVNSQDREQKICNLQIYVKPDEPTCQTPTLTQIGTGTYINVTCSSEQLYPKGNCTFTFTQKGLPSNVSTDVHTTHSPSTQNPQNFRIQCSWVALLSGLSPTLFQVHVEVYPHLQKWVEAASTSSDLTPPTLLSFPTVDLADNCPSGPSVKDGYISAGTQASCKCVVTATGYPPGRAQWYTAYGAKVGTNENDGSASLSVTDSSTGMFFLLDVFNQFIFIESYSKRSVWSNVLERGSHVGDTGSIHVGPTNLIIDISDKFPLCPSNNSTLRITCRVPQDKVVPQPIFTITINNKAEVVNQRGQLGGEFNSYFLSHPYRPVEGGVLNIHCKATNQIFKDKFFDFERSLPIEGPPNSPPVFKTSDNQPATGSNIAYVTDGSTAHLKCVVNGGYPDVTSVTIICGNNRSTMNGLQATISVTIPSGSTKLLCHCSASHVTGCYNKQSEIVLTLDKPENSVKQDNVLQLGLGVGLGVTVAILIVIVFAFIVVCKCRRHKTKANDDMHYSQPDFSCNSPNPYDSFVTVPERPQLPQHPPPQVLASQSDYDLISLHVDPFTQARSNNSVKTESTTDPFQDNDLPDGYVQPI</sequence>
<feature type="transmembrane region" description="Helical" evidence="2">
    <location>
        <begin position="577"/>
        <end position="600"/>
    </location>
</feature>
<feature type="region of interest" description="Disordered" evidence="1">
    <location>
        <begin position="670"/>
        <end position="697"/>
    </location>
</feature>
<feature type="compositionally biased region" description="Polar residues" evidence="1">
    <location>
        <begin position="670"/>
        <end position="684"/>
    </location>
</feature>
<dbReference type="AlphaFoldDB" id="A0A0B7APR5"/>
<evidence type="ECO:0000256" key="3">
    <source>
        <dbReference type="SAM" id="SignalP"/>
    </source>
</evidence>
<keyword evidence="2" id="KW-0812">Transmembrane</keyword>
<organism evidence="4">
    <name type="scientific">Arion vulgaris</name>
    <dbReference type="NCBI Taxonomy" id="1028688"/>
    <lineage>
        <taxon>Eukaryota</taxon>
        <taxon>Metazoa</taxon>
        <taxon>Spiralia</taxon>
        <taxon>Lophotrochozoa</taxon>
        <taxon>Mollusca</taxon>
        <taxon>Gastropoda</taxon>
        <taxon>Heterobranchia</taxon>
        <taxon>Euthyneura</taxon>
        <taxon>Panpulmonata</taxon>
        <taxon>Eupulmonata</taxon>
        <taxon>Stylommatophora</taxon>
        <taxon>Helicina</taxon>
        <taxon>Arionoidea</taxon>
        <taxon>Arionidae</taxon>
        <taxon>Arion</taxon>
    </lineage>
</organism>